<evidence type="ECO:0000313" key="5">
    <source>
        <dbReference type="WBParaSite" id="PgB02X_g089_t01"/>
    </source>
</evidence>
<dbReference type="WBParaSite" id="PgB02X_g089_t01">
    <property type="protein sequence ID" value="PgB02X_g089_t01"/>
    <property type="gene ID" value="PgB02X_g089"/>
</dbReference>
<organism evidence="4 5">
    <name type="scientific">Parascaris univalens</name>
    <name type="common">Nematode worm</name>
    <dbReference type="NCBI Taxonomy" id="6257"/>
    <lineage>
        <taxon>Eukaryota</taxon>
        <taxon>Metazoa</taxon>
        <taxon>Ecdysozoa</taxon>
        <taxon>Nematoda</taxon>
        <taxon>Chromadorea</taxon>
        <taxon>Rhabditida</taxon>
        <taxon>Spirurina</taxon>
        <taxon>Ascaridomorpha</taxon>
        <taxon>Ascaridoidea</taxon>
        <taxon>Ascarididae</taxon>
        <taxon>Parascaris</taxon>
    </lineage>
</organism>
<feature type="transmembrane region" description="Helical" evidence="2">
    <location>
        <begin position="106"/>
        <end position="132"/>
    </location>
</feature>
<feature type="compositionally biased region" description="Polar residues" evidence="1">
    <location>
        <begin position="27"/>
        <end position="38"/>
    </location>
</feature>
<feature type="signal peptide" evidence="3">
    <location>
        <begin position="1"/>
        <end position="20"/>
    </location>
</feature>
<keyword evidence="3" id="KW-0732">Signal</keyword>
<feature type="region of interest" description="Disordered" evidence="1">
    <location>
        <begin position="221"/>
        <end position="302"/>
    </location>
</feature>
<sequence length="302" mass="32768">ARVLLLMCLFCVVCVVPVCGRVKHSKSTPSKKGSSATASPPAVSGNDGFLSKLKAFFDGKGLTEFSGSDQKGRTGVQKVPSSWGEAGAIMYRFIKRLRKDPFTRTFAVISANIILLVLIYAGLFVANIHLALKHHRAIAAARNGNSFLTRSRSIKIDMPRTPHKDIVIPHKATRSVARKLETPATNVDGGLLHSQKTGLKGKLSFNTTVSEADIPRLADQSTSDVFTTSAHSTSRSTHLDPGRDTSHGHIAVEVHEEDVDKARPLNTEESRETLPQNNEVLSADQQEVAADSPKQLEKKDSL</sequence>
<feature type="chain" id="PRO_5037125619" evidence="3">
    <location>
        <begin position="21"/>
        <end position="302"/>
    </location>
</feature>
<accession>A0A914ZGZ4</accession>
<evidence type="ECO:0000256" key="1">
    <source>
        <dbReference type="SAM" id="MobiDB-lite"/>
    </source>
</evidence>
<keyword evidence="2" id="KW-1133">Transmembrane helix</keyword>
<keyword evidence="2" id="KW-0812">Transmembrane</keyword>
<name>A0A914ZGZ4_PARUN</name>
<evidence type="ECO:0000256" key="2">
    <source>
        <dbReference type="SAM" id="Phobius"/>
    </source>
</evidence>
<evidence type="ECO:0000256" key="3">
    <source>
        <dbReference type="SAM" id="SignalP"/>
    </source>
</evidence>
<keyword evidence="2" id="KW-0472">Membrane</keyword>
<evidence type="ECO:0000313" key="4">
    <source>
        <dbReference type="Proteomes" id="UP000887569"/>
    </source>
</evidence>
<feature type="compositionally biased region" description="Low complexity" evidence="1">
    <location>
        <begin position="227"/>
        <end position="236"/>
    </location>
</feature>
<feature type="compositionally biased region" description="Basic and acidic residues" evidence="1">
    <location>
        <begin position="237"/>
        <end position="272"/>
    </location>
</feature>
<feature type="compositionally biased region" description="Polar residues" evidence="1">
    <location>
        <begin position="273"/>
        <end position="285"/>
    </location>
</feature>
<reference evidence="5" key="1">
    <citation type="submission" date="2022-11" db="UniProtKB">
        <authorList>
            <consortium name="WormBaseParasite"/>
        </authorList>
    </citation>
    <scope>IDENTIFICATION</scope>
</reference>
<protein>
    <submittedName>
        <fullName evidence="5">Uncharacterized protein</fullName>
    </submittedName>
</protein>
<keyword evidence="4" id="KW-1185">Reference proteome</keyword>
<dbReference type="AlphaFoldDB" id="A0A914ZGZ4"/>
<feature type="region of interest" description="Disordered" evidence="1">
    <location>
        <begin position="24"/>
        <end position="43"/>
    </location>
</feature>
<dbReference type="Proteomes" id="UP000887569">
    <property type="component" value="Unplaced"/>
</dbReference>
<proteinExistence type="predicted"/>